<evidence type="ECO:0000256" key="4">
    <source>
        <dbReference type="ARBA" id="ARBA00022692"/>
    </source>
</evidence>
<keyword evidence="5 7" id="KW-1133">Transmembrane helix</keyword>
<dbReference type="PROSITE" id="PS00216">
    <property type="entry name" value="SUGAR_TRANSPORT_1"/>
    <property type="match status" value="2"/>
</dbReference>
<dbReference type="GO" id="GO:0005886">
    <property type="term" value="C:plasma membrane"/>
    <property type="evidence" value="ECO:0007669"/>
    <property type="project" value="UniProtKB-SubCell"/>
</dbReference>
<dbReference type="PANTHER" id="PTHR23517">
    <property type="entry name" value="RESISTANCE PROTEIN MDTM, PUTATIVE-RELATED-RELATED"/>
    <property type="match status" value="1"/>
</dbReference>
<dbReference type="GO" id="GO:0022857">
    <property type="term" value="F:transmembrane transporter activity"/>
    <property type="evidence" value="ECO:0007669"/>
    <property type="project" value="InterPro"/>
</dbReference>
<feature type="transmembrane region" description="Helical" evidence="7">
    <location>
        <begin position="321"/>
        <end position="344"/>
    </location>
</feature>
<dbReference type="GeneID" id="34311881"/>
<keyword evidence="2" id="KW-0813">Transport</keyword>
<evidence type="ECO:0000313" key="10">
    <source>
        <dbReference type="Proteomes" id="UP000006798"/>
    </source>
</evidence>
<sequence>MNAAQIRLGLRENLGQFSLLVLVNAFVGAMVGLERSILPAIAEQEFHIAARTSVLSFIVVFGLTKALTNYFAGRFSDRFGRKRVLVAGWLVAIPVPFILMWAPNWNWVVGANVLLGVSQGLTWSTTVIMKIDLVGPKQRGLAMGLNEFAGYFAVAASALATGWTAAHFGLRPEPFYLGVVYVAAGLLLSALAVRETRDHVVHELREHHPQAVADKLSHAEIFRRTSLTDRNLSSVSQAGLVNNLNDGMAWGLFPLVFAAAGMTLAQIGVLAAIYPAIWGALQIITGALSDKIGRKWLIVSGMWLQAGGIAVTAVAADFHVFGLGAALLGIGTAMVYPTLLATIGDVAHPPWRASAVGVYRLWRDLGYAVGALLAGITADMFGVPTAIWLVAALTLLSGVVAAVRMSETHATGEARARAAP</sequence>
<feature type="transmembrane region" description="Helical" evidence="7">
    <location>
        <begin position="148"/>
        <end position="169"/>
    </location>
</feature>
<feature type="transmembrane region" description="Helical" evidence="7">
    <location>
        <begin position="175"/>
        <end position="193"/>
    </location>
</feature>
<feature type="transmembrane region" description="Helical" evidence="7">
    <location>
        <begin position="53"/>
        <end position="72"/>
    </location>
</feature>
<protein>
    <submittedName>
        <fullName evidence="9">Major facilitator superfamily MFS_1</fullName>
    </submittedName>
</protein>
<dbReference type="PANTHER" id="PTHR23517:SF3">
    <property type="entry name" value="INTEGRAL MEMBRANE TRANSPORT PROTEIN"/>
    <property type="match status" value="1"/>
</dbReference>
<evidence type="ECO:0000259" key="8">
    <source>
        <dbReference type="PROSITE" id="PS50850"/>
    </source>
</evidence>
<dbReference type="HOGENOM" id="CLU_035002_0_0_4"/>
<dbReference type="InterPro" id="IPR011701">
    <property type="entry name" value="MFS"/>
</dbReference>
<feature type="transmembrane region" description="Helical" evidence="7">
    <location>
        <begin position="14"/>
        <end position="33"/>
    </location>
</feature>
<feature type="domain" description="Major facilitator superfamily (MFS) profile" evidence="8">
    <location>
        <begin position="13"/>
        <end position="409"/>
    </location>
</feature>
<dbReference type="InterPro" id="IPR005829">
    <property type="entry name" value="Sugar_transporter_CS"/>
</dbReference>
<evidence type="ECO:0000256" key="3">
    <source>
        <dbReference type="ARBA" id="ARBA00022475"/>
    </source>
</evidence>
<organism evidence="9 10">
    <name type="scientific">Cupriavidus necator (strain ATCC 43291 / DSM 13513 / CCUG 52238 / LMG 8453 / N-1)</name>
    <name type="common">Ralstonia eutropha</name>
    <dbReference type="NCBI Taxonomy" id="1042878"/>
    <lineage>
        <taxon>Bacteria</taxon>
        <taxon>Pseudomonadati</taxon>
        <taxon>Pseudomonadota</taxon>
        <taxon>Betaproteobacteria</taxon>
        <taxon>Burkholderiales</taxon>
        <taxon>Burkholderiaceae</taxon>
        <taxon>Cupriavidus</taxon>
    </lineage>
</organism>
<dbReference type="Proteomes" id="UP000006798">
    <property type="component" value="Plasmid pBB1"/>
</dbReference>
<dbReference type="RefSeq" id="WP_013959586.1">
    <property type="nucleotide sequence ID" value="NC_015727.1"/>
</dbReference>
<gene>
    <name evidence="9" type="ordered locus">CNE_BB1p11490</name>
</gene>
<reference evidence="9 10" key="1">
    <citation type="journal article" date="2011" name="J. Bacteriol.">
        <title>Complete genome sequence of the type strain Cupriavidus necator N-1.</title>
        <authorList>
            <person name="Poehlein A."/>
            <person name="Kusian B."/>
            <person name="Friedrich B."/>
            <person name="Daniel R."/>
            <person name="Bowien B."/>
        </authorList>
    </citation>
    <scope>NUCLEOTIDE SEQUENCE [LARGE SCALE GENOMIC DNA]</scope>
    <source>
        <strain evidence="10">ATCC 43291 / DSM 13513 / CCUG 52238 / LMG 8453 / N-1</strain>
        <plasmid evidence="9 10">pBB1</plasmid>
    </source>
</reference>
<keyword evidence="4 7" id="KW-0812">Transmembrane</keyword>
<dbReference type="PROSITE" id="PS50850">
    <property type="entry name" value="MFS"/>
    <property type="match status" value="1"/>
</dbReference>
<dbReference type="KEGG" id="cnc:CNE_BB1p11490"/>
<evidence type="ECO:0000313" key="9">
    <source>
        <dbReference type="EMBL" id="AEI82554.1"/>
    </source>
</evidence>
<keyword evidence="3" id="KW-1003">Cell membrane</keyword>
<comment type="subcellular location">
    <subcellularLocation>
        <location evidence="1">Cell membrane</location>
        <topology evidence="1">Multi-pass membrane protein</topology>
    </subcellularLocation>
</comment>
<feature type="transmembrane region" description="Helical" evidence="7">
    <location>
        <begin position="84"/>
        <end position="102"/>
    </location>
</feature>
<evidence type="ECO:0000256" key="2">
    <source>
        <dbReference type="ARBA" id="ARBA00022448"/>
    </source>
</evidence>
<dbReference type="Pfam" id="PF07690">
    <property type="entry name" value="MFS_1"/>
    <property type="match status" value="2"/>
</dbReference>
<dbReference type="EMBL" id="CP002879">
    <property type="protein sequence ID" value="AEI82554.1"/>
    <property type="molecule type" value="Genomic_DNA"/>
</dbReference>
<dbReference type="AlphaFoldDB" id="F8GV00"/>
<accession>F8GV00</accession>
<evidence type="ECO:0000256" key="1">
    <source>
        <dbReference type="ARBA" id="ARBA00004651"/>
    </source>
</evidence>
<evidence type="ECO:0000256" key="5">
    <source>
        <dbReference type="ARBA" id="ARBA00022989"/>
    </source>
</evidence>
<feature type="transmembrane region" description="Helical" evidence="7">
    <location>
        <begin position="296"/>
        <end position="315"/>
    </location>
</feature>
<geneLocation type="plasmid" evidence="9 10">
    <name>pBB1</name>
</geneLocation>
<dbReference type="InterPro" id="IPR020846">
    <property type="entry name" value="MFS_dom"/>
</dbReference>
<dbReference type="SUPFAM" id="SSF103473">
    <property type="entry name" value="MFS general substrate transporter"/>
    <property type="match status" value="1"/>
</dbReference>
<evidence type="ECO:0000256" key="6">
    <source>
        <dbReference type="ARBA" id="ARBA00023136"/>
    </source>
</evidence>
<evidence type="ECO:0000256" key="7">
    <source>
        <dbReference type="SAM" id="Phobius"/>
    </source>
</evidence>
<dbReference type="Gene3D" id="1.20.1250.20">
    <property type="entry name" value="MFS general substrate transporter like domains"/>
    <property type="match status" value="2"/>
</dbReference>
<keyword evidence="6 7" id="KW-0472">Membrane</keyword>
<proteinExistence type="predicted"/>
<feature type="transmembrane region" description="Helical" evidence="7">
    <location>
        <begin position="108"/>
        <end position="128"/>
    </location>
</feature>
<feature type="transmembrane region" description="Helical" evidence="7">
    <location>
        <begin position="387"/>
        <end position="405"/>
    </location>
</feature>
<dbReference type="InterPro" id="IPR050171">
    <property type="entry name" value="MFS_Transporters"/>
</dbReference>
<dbReference type="InterPro" id="IPR036259">
    <property type="entry name" value="MFS_trans_sf"/>
</dbReference>
<dbReference type="CDD" id="cd17325">
    <property type="entry name" value="MFS_MdtG_SLC18_like"/>
    <property type="match status" value="1"/>
</dbReference>
<name>F8GV00_CUPNN</name>
<keyword evidence="9" id="KW-0614">Plasmid</keyword>